<reference evidence="1" key="1">
    <citation type="submission" date="2020-10" db="EMBL/GenBank/DDBJ databases">
        <authorList>
            <person name="Gilroy R."/>
        </authorList>
    </citation>
    <scope>NUCLEOTIDE SEQUENCE</scope>
    <source>
        <strain evidence="1">10192</strain>
    </source>
</reference>
<dbReference type="EMBL" id="JADIND010000045">
    <property type="protein sequence ID" value="MBO8430146.1"/>
    <property type="molecule type" value="Genomic_DNA"/>
</dbReference>
<protein>
    <recommendedName>
        <fullName evidence="3">Peptidase C51 domain-containing protein</fullName>
    </recommendedName>
</protein>
<accession>A0A9D9GYV4</accession>
<organism evidence="1 2">
    <name type="scientific">Candidatus Scatousia excrementipullorum</name>
    <dbReference type="NCBI Taxonomy" id="2840936"/>
    <lineage>
        <taxon>Bacteria</taxon>
        <taxon>Candidatus Scatousia</taxon>
    </lineage>
</organism>
<evidence type="ECO:0000313" key="2">
    <source>
        <dbReference type="Proteomes" id="UP000823632"/>
    </source>
</evidence>
<dbReference type="AlphaFoldDB" id="A0A9D9GYV4"/>
<proteinExistence type="predicted"/>
<name>A0A9D9GYV4_9BACT</name>
<reference evidence="1" key="2">
    <citation type="journal article" date="2021" name="PeerJ">
        <title>Extensive microbial diversity within the chicken gut microbiome revealed by metagenomics and culture.</title>
        <authorList>
            <person name="Gilroy R."/>
            <person name="Ravi A."/>
            <person name="Getino M."/>
            <person name="Pursley I."/>
            <person name="Horton D.L."/>
            <person name="Alikhan N.F."/>
            <person name="Baker D."/>
            <person name="Gharbi K."/>
            <person name="Hall N."/>
            <person name="Watson M."/>
            <person name="Adriaenssens E.M."/>
            <person name="Foster-Nyarko E."/>
            <person name="Jarju S."/>
            <person name="Secka A."/>
            <person name="Antonio M."/>
            <person name="Oren A."/>
            <person name="Chaudhuri R.R."/>
            <person name="La Ragione R."/>
            <person name="Hildebrand F."/>
            <person name="Pallen M.J."/>
        </authorList>
    </citation>
    <scope>NUCLEOTIDE SEQUENCE</scope>
    <source>
        <strain evidence="1">10192</strain>
    </source>
</reference>
<comment type="caution">
    <text evidence="1">The sequence shown here is derived from an EMBL/GenBank/DDBJ whole genome shotgun (WGS) entry which is preliminary data.</text>
</comment>
<evidence type="ECO:0000313" key="1">
    <source>
        <dbReference type="EMBL" id="MBO8430146.1"/>
    </source>
</evidence>
<evidence type="ECO:0008006" key="3">
    <source>
        <dbReference type="Google" id="ProtNLM"/>
    </source>
</evidence>
<dbReference type="Gene3D" id="3.90.1720.10">
    <property type="entry name" value="endopeptidase domain like (from Nostoc punctiforme)"/>
    <property type="match status" value="1"/>
</dbReference>
<gene>
    <name evidence="1" type="ORF">IAC76_02040</name>
</gene>
<dbReference type="Proteomes" id="UP000823632">
    <property type="component" value="Unassembled WGS sequence"/>
</dbReference>
<sequence length="274" mass="30043">MLSSIARNLNTTYVQNNYFGMNRGPVILPYNNFPNPPSWSGGCSVFNFPMPSYNPFWGGGFMMNPFGGNFMMPFFGCWGGFGNRFFDMIMSMQLFQMTMNSFTNLANSLSKVRTPSHSYNYSTTPASTVRRSNYSKNFNIITKTSLPQLKDIGYSSKKGKKLAEAALSNQVGFTGYCAKYVRMALEKAGLSNGMRADAADYNTVLSMNKNFKEISANGLNLSSLPAGCILVYDRGVSGYSSKYGHVEITTGSGQAVSDGVTTNIRPGARVYVPV</sequence>